<feature type="region of interest" description="Disordered" evidence="4">
    <location>
        <begin position="26"/>
        <end position="137"/>
    </location>
</feature>
<proteinExistence type="predicted"/>
<dbReference type="Pfam" id="PF07244">
    <property type="entry name" value="POTRA"/>
    <property type="match status" value="1"/>
</dbReference>
<evidence type="ECO:0000256" key="4">
    <source>
        <dbReference type="SAM" id="MobiDB-lite"/>
    </source>
</evidence>
<dbReference type="RefSeq" id="WP_147041826.1">
    <property type="nucleotide sequence ID" value="NZ_BAABIR010000001.1"/>
</dbReference>
<dbReference type="PANTHER" id="PTHR12815">
    <property type="entry name" value="SORTING AND ASSEMBLY MACHINERY SAMM50 PROTEIN FAMILY MEMBER"/>
    <property type="match status" value="1"/>
</dbReference>
<reference evidence="8 9" key="1">
    <citation type="journal article" date="2015" name="J. Microbiol.">
        <title>Sphingosinicella ginsenosidimutans sp. nov., with ginsenoside converting activity.</title>
        <authorList>
            <person name="Kim J.K."/>
            <person name="Kang M.S."/>
            <person name="Park S.C."/>
            <person name="Kim K.M."/>
            <person name="Choi K."/>
            <person name="Yoon M.H."/>
            <person name="Im W.T."/>
        </authorList>
    </citation>
    <scope>NUCLEOTIDE SEQUENCE [LARGE SCALE GENOMIC DNA]</scope>
    <source>
        <strain evidence="8 9">BS-11</strain>
    </source>
</reference>
<keyword evidence="2" id="KW-0812">Transmembrane</keyword>
<dbReference type="GO" id="GO:0019867">
    <property type="term" value="C:outer membrane"/>
    <property type="evidence" value="ECO:0007669"/>
    <property type="project" value="InterPro"/>
</dbReference>
<accession>A0A5C6TRW6</accession>
<dbReference type="Gene3D" id="2.40.160.50">
    <property type="entry name" value="membrane protein fhac: a member of the omp85/tpsb transporter family"/>
    <property type="match status" value="1"/>
</dbReference>
<dbReference type="Gene3D" id="3.10.20.310">
    <property type="entry name" value="membrane protein fhac"/>
    <property type="match status" value="2"/>
</dbReference>
<dbReference type="PANTHER" id="PTHR12815:SF42">
    <property type="entry name" value="BACTERIAL SURFACE ANTIGEN (D15) DOMAIN-CONTAINING PROTEIN"/>
    <property type="match status" value="1"/>
</dbReference>
<dbReference type="OrthoDB" id="9769707at2"/>
<feature type="chain" id="PRO_5023056413" evidence="5">
    <location>
        <begin position="28"/>
        <end position="717"/>
    </location>
</feature>
<evidence type="ECO:0000256" key="1">
    <source>
        <dbReference type="ARBA" id="ARBA00004370"/>
    </source>
</evidence>
<feature type="compositionally biased region" description="Low complexity" evidence="4">
    <location>
        <begin position="104"/>
        <end position="135"/>
    </location>
</feature>
<keyword evidence="5" id="KW-0732">Signal</keyword>
<dbReference type="InterPro" id="IPR039910">
    <property type="entry name" value="D15-like"/>
</dbReference>
<keyword evidence="9" id="KW-1185">Reference proteome</keyword>
<evidence type="ECO:0000259" key="7">
    <source>
        <dbReference type="Pfam" id="PF07244"/>
    </source>
</evidence>
<evidence type="ECO:0000259" key="6">
    <source>
        <dbReference type="Pfam" id="PF01103"/>
    </source>
</evidence>
<gene>
    <name evidence="8" type="ORF">FRZ32_01465</name>
</gene>
<protein>
    <submittedName>
        <fullName evidence="8">BamA/TamA family outer membrane protein</fullName>
    </submittedName>
</protein>
<organism evidence="8 9">
    <name type="scientific">Allosphingosinicella ginsenosidimutans</name>
    <dbReference type="NCBI Taxonomy" id="1176539"/>
    <lineage>
        <taxon>Bacteria</taxon>
        <taxon>Pseudomonadati</taxon>
        <taxon>Pseudomonadota</taxon>
        <taxon>Alphaproteobacteria</taxon>
        <taxon>Sphingomonadales</taxon>
        <taxon>Sphingomonadaceae</taxon>
        <taxon>Allosphingosinicella</taxon>
    </lineage>
</organism>
<keyword evidence="2" id="KW-1134">Transmembrane beta strand</keyword>
<evidence type="ECO:0000256" key="2">
    <source>
        <dbReference type="ARBA" id="ARBA00022452"/>
    </source>
</evidence>
<comment type="caution">
    <text evidence="8">The sequence shown here is derived from an EMBL/GenBank/DDBJ whole genome shotgun (WGS) entry which is preliminary data.</text>
</comment>
<dbReference type="AlphaFoldDB" id="A0A5C6TRW6"/>
<dbReference type="EMBL" id="VOQQ01000001">
    <property type="protein sequence ID" value="TXC62438.1"/>
    <property type="molecule type" value="Genomic_DNA"/>
</dbReference>
<evidence type="ECO:0000256" key="3">
    <source>
        <dbReference type="ARBA" id="ARBA00023136"/>
    </source>
</evidence>
<sequence length="717" mass="76639">MNAVAGRRAAALSAAIALILLASEARAQAGAAGDTKAAGEAPPPVPSQQAQPQTSLPPLEPGELDPSAPLDSWPGMDVEWPDMNQPDQNVPATPPGVPESETTAPGESAAPAGEAEAGAQAGAPGAAPAPAPAGAQVSDAAEAHRYVWRIAGLDDAESDGIEDQFKALSTLEEYKGDPANAAQIDRRARSDAELLSQILRSRGYYDASVFTRVSSGEDNQVTVTLRARRGPIYRYAEVRLPGLEEARDTDEPPLRAAFNINAQEPVDAGKVEAALAALRGELGRRGYAFAEVGEPDVLVDHETRTAVLTLSVHPAGVRRFGRVVIEGTPVFSAGHVEDIARFEQGEQYQASRVDDLRQALVQTGLVSSVNIRTVAEPNSDLVDLHVRMQPAPVHTIAGEAGYGTGEGFRLEASWQHRNLISPEGAVTLRGVLGTREQTLSAILRQNNWHVRDQVLNAQIAASHLDRPGFNARTFTLTGGIERQSNIIWQKTWTWSVGAELLASDERDVDIDTGTIRDRTFFIAALPLSLGYDGTDDLLDPTRGFRLSTHISPEVSLQSGAFTYVRAQFDASVYQPLSERIVLAARTRLGTIVGANRDQIAPSRRFYAGGGGSVRGYGYQAIGPRDPVFDDPIGGRSLAEFSIEARIRFGNFGIVPFLDAGNISTSGLPRFNDLQLGAGLGARYYSSFGPIRIDVGTPLNRQPGDPRIAVYVSLGQAF</sequence>
<keyword evidence="3" id="KW-0472">Membrane</keyword>
<dbReference type="InterPro" id="IPR000184">
    <property type="entry name" value="Bac_surfAg_D15"/>
</dbReference>
<evidence type="ECO:0000313" key="9">
    <source>
        <dbReference type="Proteomes" id="UP000321249"/>
    </source>
</evidence>
<evidence type="ECO:0000256" key="5">
    <source>
        <dbReference type="SAM" id="SignalP"/>
    </source>
</evidence>
<name>A0A5C6TRW6_9SPHN</name>
<feature type="compositionally biased region" description="Low complexity" evidence="4">
    <location>
        <begin position="26"/>
        <end position="40"/>
    </location>
</feature>
<dbReference type="Pfam" id="PF01103">
    <property type="entry name" value="Omp85"/>
    <property type="match status" value="1"/>
</dbReference>
<evidence type="ECO:0000313" key="8">
    <source>
        <dbReference type="EMBL" id="TXC62438.1"/>
    </source>
</evidence>
<feature type="domain" description="POTRA" evidence="7">
    <location>
        <begin position="235"/>
        <end position="313"/>
    </location>
</feature>
<feature type="domain" description="Bacterial surface antigen (D15)" evidence="6">
    <location>
        <begin position="404"/>
        <end position="717"/>
    </location>
</feature>
<comment type="subcellular location">
    <subcellularLocation>
        <location evidence="1">Membrane</location>
    </subcellularLocation>
</comment>
<dbReference type="InterPro" id="IPR010827">
    <property type="entry name" value="BamA/TamA_POTRA"/>
</dbReference>
<feature type="signal peptide" evidence="5">
    <location>
        <begin position="1"/>
        <end position="27"/>
    </location>
</feature>
<dbReference type="Proteomes" id="UP000321249">
    <property type="component" value="Unassembled WGS sequence"/>
</dbReference>